<dbReference type="Gene3D" id="3.60.10.10">
    <property type="entry name" value="Endonuclease/exonuclease/phosphatase"/>
    <property type="match status" value="1"/>
</dbReference>
<dbReference type="InterPro" id="IPR005135">
    <property type="entry name" value="Endo/exonuclease/phosphatase"/>
</dbReference>
<evidence type="ECO:0000259" key="1">
    <source>
        <dbReference type="Pfam" id="PF03372"/>
    </source>
</evidence>
<dbReference type="AlphaFoldDB" id="A0A0L7K1X6"/>
<evidence type="ECO:0000313" key="2">
    <source>
        <dbReference type="EMBL" id="KOB51865.1"/>
    </source>
</evidence>
<name>A0A0L7K1X6_OPEBR</name>
<comment type="caution">
    <text evidence="2">The sequence shown here is derived from an EMBL/GenBank/DDBJ whole genome shotgun (WGS) entry which is preliminary data.</text>
</comment>
<feature type="domain" description="Endonuclease/exonuclease/phosphatase" evidence="1">
    <location>
        <begin position="19"/>
        <end position="177"/>
    </location>
</feature>
<dbReference type="PANTHER" id="PTHR33776:SF3">
    <property type="entry name" value="PHD-TYPE DOMAIN-CONTAINING PROTEIN"/>
    <property type="match status" value="1"/>
</dbReference>
<accession>A0A0L7K1X6</accession>
<sequence>MNKYFYFGLLNKGSLGTKHDELVVAIDRFPVDILATNETWLREGEEARAPSVPGYRLRHAPRPHRSAAVAGRARGGGVGFYIKRAGRARGGGVGFYIKRGVSARLLSHPETPGVDQMWLRLCVNGHKLARGVRARLLSHPETPGVDQMWLRLCVNGHKLAVAGDFNIDLINSDSDSKKLRDFPACFKLEQYVKTATHFTDHSETLIDLLCSNLQLVNVIVEHMPDLSKHALLLCRLKIKKEKPIPQYITYRPLKEIDFEKFNFDLAATNWSHLISNDVNRIVEEFQSHVINLFNRHAPLRRCLLKVKSYPWITYHIKEMMKTRDKAYGR</sequence>
<dbReference type="InterPro" id="IPR036691">
    <property type="entry name" value="Endo/exonu/phosph_ase_sf"/>
</dbReference>
<dbReference type="EMBL" id="JTDY01017090">
    <property type="protein sequence ID" value="KOB51865.1"/>
    <property type="molecule type" value="Genomic_DNA"/>
</dbReference>
<keyword evidence="3" id="KW-1185">Reference proteome</keyword>
<protein>
    <recommendedName>
        <fullName evidence="1">Endonuclease/exonuclease/phosphatase domain-containing protein</fullName>
    </recommendedName>
</protein>
<proteinExistence type="predicted"/>
<evidence type="ECO:0000313" key="3">
    <source>
        <dbReference type="Proteomes" id="UP000037510"/>
    </source>
</evidence>
<dbReference type="GO" id="GO:0003824">
    <property type="term" value="F:catalytic activity"/>
    <property type="evidence" value="ECO:0007669"/>
    <property type="project" value="InterPro"/>
</dbReference>
<dbReference type="SUPFAM" id="SSF56219">
    <property type="entry name" value="DNase I-like"/>
    <property type="match status" value="1"/>
</dbReference>
<dbReference type="Pfam" id="PF03372">
    <property type="entry name" value="Exo_endo_phos"/>
    <property type="match status" value="1"/>
</dbReference>
<organism evidence="2 3">
    <name type="scientific">Operophtera brumata</name>
    <name type="common">Winter moth</name>
    <name type="synonym">Phalaena brumata</name>
    <dbReference type="NCBI Taxonomy" id="104452"/>
    <lineage>
        <taxon>Eukaryota</taxon>
        <taxon>Metazoa</taxon>
        <taxon>Ecdysozoa</taxon>
        <taxon>Arthropoda</taxon>
        <taxon>Hexapoda</taxon>
        <taxon>Insecta</taxon>
        <taxon>Pterygota</taxon>
        <taxon>Neoptera</taxon>
        <taxon>Endopterygota</taxon>
        <taxon>Lepidoptera</taxon>
        <taxon>Glossata</taxon>
        <taxon>Ditrysia</taxon>
        <taxon>Geometroidea</taxon>
        <taxon>Geometridae</taxon>
        <taxon>Larentiinae</taxon>
        <taxon>Operophtera</taxon>
    </lineage>
</organism>
<dbReference type="STRING" id="104452.A0A0L7K1X6"/>
<feature type="non-terminal residue" evidence="2">
    <location>
        <position position="329"/>
    </location>
</feature>
<gene>
    <name evidence="2" type="ORF">OBRU01_27005</name>
</gene>
<reference evidence="2 3" key="1">
    <citation type="journal article" date="2015" name="Genome Biol. Evol.">
        <title>The genome of winter moth (Operophtera brumata) provides a genomic perspective on sexual dimorphism and phenology.</title>
        <authorList>
            <person name="Derks M.F."/>
            <person name="Smit S."/>
            <person name="Salis L."/>
            <person name="Schijlen E."/>
            <person name="Bossers A."/>
            <person name="Mateman C."/>
            <person name="Pijl A.S."/>
            <person name="de Ridder D."/>
            <person name="Groenen M.A."/>
            <person name="Visser M.E."/>
            <person name="Megens H.J."/>
        </authorList>
    </citation>
    <scope>NUCLEOTIDE SEQUENCE [LARGE SCALE GENOMIC DNA]</scope>
    <source>
        <strain evidence="2">WM2013NL</strain>
        <tissue evidence="2">Head and thorax</tissue>
    </source>
</reference>
<dbReference type="PANTHER" id="PTHR33776">
    <property type="entry name" value="ENDO/EXONUCLEASE/PHOSPHATASE DOMAIN-CONTAINING PROTEIN"/>
    <property type="match status" value="1"/>
</dbReference>
<dbReference type="Proteomes" id="UP000037510">
    <property type="component" value="Unassembled WGS sequence"/>
</dbReference>